<sequence>MTLPAPPQYSLDLTVEVEKNVNGIEMGVLENGIPYLTQTGLAALAGVARSIIFDLSQEWEQQFQDPIGTKTRSDFIRNYLFSAGYKESKLYIEISNSGIKYNAYPDIVCMAILEYYAFEARNKSALALENYRKFSTFGLQKFIYQSLGYTPGDKWKYYHERVSLLNDAPPPGYFIVFNETTGLIVDLINANLTVNHKTIPDISVGRAWGDYWRKCNLAATYGERVGFSHNYPPSFPQSASNPQPANAYPDAALGEFRRWFKGNYLMTKFPKYILSKANILPGGKGEALQIAGIYEQKLIK</sequence>
<dbReference type="AlphaFoldDB" id="A0A1Y3G7H9"/>
<protein>
    <recommendedName>
        <fullName evidence="1">BstA-like C-terminal domain-containing protein</fullName>
    </recommendedName>
</protein>
<dbReference type="InterPro" id="IPR058744">
    <property type="entry name" value="BstA-like_C"/>
</dbReference>
<accession>A0A1Y3G7H9</accession>
<dbReference type="OrthoDB" id="5917964at2"/>
<dbReference type="EMBL" id="JOPG01000009">
    <property type="protein sequence ID" value="OUJ06653.1"/>
    <property type="molecule type" value="Genomic_DNA"/>
</dbReference>
<dbReference type="Pfam" id="PF26567">
    <property type="entry name" value="BstA_C"/>
    <property type="match status" value="1"/>
</dbReference>
<reference evidence="3" key="1">
    <citation type="submission" date="2014-06" db="EMBL/GenBank/DDBJ databases">
        <authorList>
            <person name="Winans N.J."/>
            <person name="Newell P.D."/>
            <person name="Douglas A.E."/>
        </authorList>
    </citation>
    <scope>NUCLEOTIDE SEQUENCE [LARGE SCALE GENOMIC DNA]</scope>
    <source>
        <strain evidence="3">DsW_057</strain>
    </source>
</reference>
<proteinExistence type="predicted"/>
<dbReference type="Proteomes" id="UP000242683">
    <property type="component" value="Unassembled WGS sequence"/>
</dbReference>
<evidence type="ECO:0000259" key="1">
    <source>
        <dbReference type="Pfam" id="PF26567"/>
    </source>
</evidence>
<gene>
    <name evidence="2" type="ORF">HK23_14355</name>
</gene>
<name>A0A1Y3G7H9_9PROT</name>
<comment type="caution">
    <text evidence="2">The sequence shown here is derived from an EMBL/GenBank/DDBJ whole genome shotgun (WGS) entry which is preliminary data.</text>
</comment>
<organism evidence="2 3">
    <name type="scientific">Acetobacter malorum</name>
    <dbReference type="NCBI Taxonomy" id="178901"/>
    <lineage>
        <taxon>Bacteria</taxon>
        <taxon>Pseudomonadati</taxon>
        <taxon>Pseudomonadota</taxon>
        <taxon>Alphaproteobacteria</taxon>
        <taxon>Acetobacterales</taxon>
        <taxon>Acetobacteraceae</taxon>
        <taxon>Acetobacter</taxon>
    </lineage>
</organism>
<evidence type="ECO:0000313" key="3">
    <source>
        <dbReference type="Proteomes" id="UP000242683"/>
    </source>
</evidence>
<dbReference type="RefSeq" id="WP_086653147.1">
    <property type="nucleotide sequence ID" value="NZ_JOPG01000009.1"/>
</dbReference>
<evidence type="ECO:0000313" key="2">
    <source>
        <dbReference type="EMBL" id="OUJ06653.1"/>
    </source>
</evidence>
<feature type="domain" description="BstA-like C-terminal" evidence="1">
    <location>
        <begin position="155"/>
        <end position="277"/>
    </location>
</feature>